<keyword evidence="1" id="KW-1133">Transmembrane helix</keyword>
<dbReference type="InParanoid" id="A0A804K1U1"/>
<keyword evidence="4" id="KW-1185">Reference proteome</keyword>
<gene>
    <name evidence="2" type="ORF">GSMUA_335500.1</name>
</gene>
<evidence type="ECO:0000313" key="2">
    <source>
        <dbReference type="EMBL" id="CAG1830296.1"/>
    </source>
</evidence>
<reference evidence="2" key="1">
    <citation type="submission" date="2021-03" db="EMBL/GenBank/DDBJ databases">
        <authorList>
            <consortium name="Genoscope - CEA"/>
            <person name="William W."/>
        </authorList>
    </citation>
    <scope>NUCLEOTIDE SEQUENCE</scope>
    <source>
        <strain evidence="2">Doubled-haploid Pahang</strain>
    </source>
</reference>
<accession>A0A804K1U1</accession>
<dbReference type="EnsemblPlants" id="Ma08_t01640.1">
    <property type="protein sequence ID" value="Ma08_p01640.1"/>
    <property type="gene ID" value="Ma08_g01640"/>
</dbReference>
<proteinExistence type="predicted"/>
<feature type="transmembrane region" description="Helical" evidence="1">
    <location>
        <begin position="85"/>
        <end position="103"/>
    </location>
</feature>
<evidence type="ECO:0000256" key="1">
    <source>
        <dbReference type="SAM" id="Phobius"/>
    </source>
</evidence>
<keyword evidence="1" id="KW-0472">Membrane</keyword>
<evidence type="ECO:0000313" key="4">
    <source>
        <dbReference type="Proteomes" id="UP000012960"/>
    </source>
</evidence>
<reference evidence="3" key="2">
    <citation type="submission" date="2021-05" db="UniProtKB">
        <authorList>
            <consortium name="EnsemblPlants"/>
        </authorList>
    </citation>
    <scope>IDENTIFICATION</scope>
    <source>
        <strain evidence="3">subsp. malaccensis</strain>
    </source>
</reference>
<sequence>MRCPHATVLADVMRSPTIGSLVIVGLLHARLGSGRDPIHLLRDLSFSSHRGSRRSGWSHCKLSSPSSRWRRSFGTIITSGIGDLIWRKGFIVMGSCSIWVIVLNSTRSRTRRRGRLLR</sequence>
<name>A0A804K1U1_MUSAM</name>
<organism evidence="3 4">
    <name type="scientific">Musa acuminata subsp. malaccensis</name>
    <name type="common">Wild banana</name>
    <name type="synonym">Musa malaccensis</name>
    <dbReference type="NCBI Taxonomy" id="214687"/>
    <lineage>
        <taxon>Eukaryota</taxon>
        <taxon>Viridiplantae</taxon>
        <taxon>Streptophyta</taxon>
        <taxon>Embryophyta</taxon>
        <taxon>Tracheophyta</taxon>
        <taxon>Spermatophyta</taxon>
        <taxon>Magnoliopsida</taxon>
        <taxon>Liliopsida</taxon>
        <taxon>Zingiberales</taxon>
        <taxon>Musaceae</taxon>
        <taxon>Musa</taxon>
    </lineage>
</organism>
<dbReference type="Proteomes" id="UP000012960">
    <property type="component" value="Unplaced"/>
</dbReference>
<evidence type="ECO:0000313" key="3">
    <source>
        <dbReference type="EnsemblPlants" id="Ma08_p01640.1"/>
    </source>
</evidence>
<dbReference type="EMBL" id="HG996472">
    <property type="protein sequence ID" value="CAG1830296.1"/>
    <property type="molecule type" value="Genomic_DNA"/>
</dbReference>
<keyword evidence="1" id="KW-0812">Transmembrane</keyword>
<protein>
    <submittedName>
        <fullName evidence="2">(wild Malaysian banana) hypothetical protein</fullName>
    </submittedName>
</protein>
<dbReference type="Gramene" id="Ma08_t01640.1">
    <property type="protein sequence ID" value="Ma08_p01640.1"/>
    <property type="gene ID" value="Ma08_g01640"/>
</dbReference>
<dbReference type="AlphaFoldDB" id="A0A804K1U1"/>